<comment type="caution">
    <text evidence="2">The sequence shown here is derived from an EMBL/GenBank/DDBJ whole genome shotgun (WGS) entry which is preliminary data.</text>
</comment>
<evidence type="ECO:0000313" key="3">
    <source>
        <dbReference type="Proteomes" id="UP000539957"/>
    </source>
</evidence>
<proteinExistence type="predicted"/>
<sequence length="135" mass="15216">MTGRIIARDVADFVAERHGMTFERLCVSSHRRSLARPRQIAMYAIRQLCPHMSLPHIGRLLGGRDHTTVLHGVRKIEGLMNTDDRIARVVDEVMVHFYAEPEHPVDTLLAVQIDAASKHLGALLHARRTELVRAA</sequence>
<dbReference type="Gene3D" id="1.10.1750.10">
    <property type="match status" value="1"/>
</dbReference>
<evidence type="ECO:0000259" key="1">
    <source>
        <dbReference type="SMART" id="SM00760"/>
    </source>
</evidence>
<dbReference type="InterPro" id="IPR018312">
    <property type="entry name" value="Chromosome_initiator_DnaA_CS"/>
</dbReference>
<dbReference type="PANTHER" id="PTHR30050">
    <property type="entry name" value="CHROMOSOMAL REPLICATION INITIATOR PROTEIN DNAA"/>
    <property type="match status" value="1"/>
</dbReference>
<dbReference type="Pfam" id="PF08299">
    <property type="entry name" value="Bac_DnaA_C"/>
    <property type="match status" value="1"/>
</dbReference>
<dbReference type="GO" id="GO:0006270">
    <property type="term" value="P:DNA replication initiation"/>
    <property type="evidence" value="ECO:0007669"/>
    <property type="project" value="InterPro"/>
</dbReference>
<feature type="domain" description="Chromosomal replication initiator DnaA C-terminal" evidence="1">
    <location>
        <begin position="6"/>
        <end position="76"/>
    </location>
</feature>
<dbReference type="InterPro" id="IPR010921">
    <property type="entry name" value="Trp_repressor/repl_initiator"/>
</dbReference>
<dbReference type="PANTHER" id="PTHR30050:SF2">
    <property type="entry name" value="CHROMOSOMAL REPLICATION INITIATOR PROTEIN DNAA"/>
    <property type="match status" value="1"/>
</dbReference>
<dbReference type="GO" id="GO:0005524">
    <property type="term" value="F:ATP binding"/>
    <property type="evidence" value="ECO:0007669"/>
    <property type="project" value="InterPro"/>
</dbReference>
<dbReference type="RefSeq" id="WP_184268991.1">
    <property type="nucleotide sequence ID" value="NZ_JACHKY010000002.1"/>
</dbReference>
<dbReference type="EMBL" id="JACHKY010000002">
    <property type="protein sequence ID" value="MBB4797994.1"/>
    <property type="molecule type" value="Genomic_DNA"/>
</dbReference>
<dbReference type="InterPro" id="IPR013159">
    <property type="entry name" value="DnaA_C"/>
</dbReference>
<dbReference type="GO" id="GO:0006275">
    <property type="term" value="P:regulation of DNA replication"/>
    <property type="evidence" value="ECO:0007669"/>
    <property type="project" value="InterPro"/>
</dbReference>
<dbReference type="GO" id="GO:0003688">
    <property type="term" value="F:DNA replication origin binding"/>
    <property type="evidence" value="ECO:0007669"/>
    <property type="project" value="InterPro"/>
</dbReference>
<dbReference type="PROSITE" id="PS01008">
    <property type="entry name" value="DNAA"/>
    <property type="match status" value="1"/>
</dbReference>
<name>A0A7W7IP75_9CAUL</name>
<evidence type="ECO:0000313" key="2">
    <source>
        <dbReference type="EMBL" id="MBB4797994.1"/>
    </source>
</evidence>
<organism evidence="2 3">
    <name type="scientific">Brevundimonas bullata</name>
    <dbReference type="NCBI Taxonomy" id="13160"/>
    <lineage>
        <taxon>Bacteria</taxon>
        <taxon>Pseudomonadati</taxon>
        <taxon>Pseudomonadota</taxon>
        <taxon>Alphaproteobacteria</taxon>
        <taxon>Caulobacterales</taxon>
        <taxon>Caulobacteraceae</taxon>
        <taxon>Brevundimonas</taxon>
    </lineage>
</organism>
<dbReference type="SMART" id="SM00760">
    <property type="entry name" value="Bac_DnaA_C"/>
    <property type="match status" value="1"/>
</dbReference>
<accession>A0A7W7IP75</accession>
<gene>
    <name evidence="2" type="ORF">HNP32_001718</name>
</gene>
<keyword evidence="3" id="KW-1185">Reference proteome</keyword>
<reference evidence="2 3" key="1">
    <citation type="submission" date="2020-08" db="EMBL/GenBank/DDBJ databases">
        <title>Functional genomics of gut bacteria from endangered species of beetles.</title>
        <authorList>
            <person name="Carlos-Shanley C."/>
        </authorList>
    </citation>
    <scope>NUCLEOTIDE SEQUENCE [LARGE SCALE GENOMIC DNA]</scope>
    <source>
        <strain evidence="2 3">S00123</strain>
    </source>
</reference>
<protein>
    <recommendedName>
        <fullName evidence="1">Chromosomal replication initiator DnaA C-terminal domain-containing protein</fullName>
    </recommendedName>
</protein>
<dbReference type="AlphaFoldDB" id="A0A7W7IP75"/>
<dbReference type="SUPFAM" id="SSF48295">
    <property type="entry name" value="TrpR-like"/>
    <property type="match status" value="1"/>
</dbReference>
<dbReference type="CDD" id="cd06571">
    <property type="entry name" value="Bac_DnaA_C"/>
    <property type="match status" value="1"/>
</dbReference>
<dbReference type="Proteomes" id="UP000539957">
    <property type="component" value="Unassembled WGS sequence"/>
</dbReference>
<dbReference type="GO" id="GO:0005886">
    <property type="term" value="C:plasma membrane"/>
    <property type="evidence" value="ECO:0007669"/>
    <property type="project" value="TreeGrafter"/>
</dbReference>